<evidence type="ECO:0000313" key="2">
    <source>
        <dbReference type="Proteomes" id="UP000828390"/>
    </source>
</evidence>
<sequence length="61" mass="6708">MQLFFKSVSVPAVLRILGLLLVDMEVVLDSNLYLRMDGAIDLPVPRIEATALLPAEVRGMP</sequence>
<dbReference type="Proteomes" id="UP000828390">
    <property type="component" value="Unassembled WGS sequence"/>
</dbReference>
<gene>
    <name evidence="1" type="ORF">DPMN_151071</name>
</gene>
<comment type="caution">
    <text evidence="1">The sequence shown here is derived from an EMBL/GenBank/DDBJ whole genome shotgun (WGS) entry which is preliminary data.</text>
</comment>
<reference evidence="1" key="2">
    <citation type="submission" date="2020-11" db="EMBL/GenBank/DDBJ databases">
        <authorList>
            <person name="McCartney M.A."/>
            <person name="Auch B."/>
            <person name="Kono T."/>
            <person name="Mallez S."/>
            <person name="Becker A."/>
            <person name="Gohl D.M."/>
            <person name="Silverstein K.A.T."/>
            <person name="Koren S."/>
            <person name="Bechman K.B."/>
            <person name="Herman A."/>
            <person name="Abrahante J.E."/>
            <person name="Garbe J."/>
        </authorList>
    </citation>
    <scope>NUCLEOTIDE SEQUENCE</scope>
    <source>
        <strain evidence="1">Duluth1</strain>
        <tissue evidence="1">Whole animal</tissue>
    </source>
</reference>
<accession>A0A9D4FJ68</accession>
<keyword evidence="2" id="KW-1185">Reference proteome</keyword>
<protein>
    <submittedName>
        <fullName evidence="1">Uncharacterized protein</fullName>
    </submittedName>
</protein>
<dbReference type="AlphaFoldDB" id="A0A9D4FJ68"/>
<organism evidence="1 2">
    <name type="scientific">Dreissena polymorpha</name>
    <name type="common">Zebra mussel</name>
    <name type="synonym">Mytilus polymorpha</name>
    <dbReference type="NCBI Taxonomy" id="45954"/>
    <lineage>
        <taxon>Eukaryota</taxon>
        <taxon>Metazoa</taxon>
        <taxon>Spiralia</taxon>
        <taxon>Lophotrochozoa</taxon>
        <taxon>Mollusca</taxon>
        <taxon>Bivalvia</taxon>
        <taxon>Autobranchia</taxon>
        <taxon>Heteroconchia</taxon>
        <taxon>Euheterodonta</taxon>
        <taxon>Imparidentia</taxon>
        <taxon>Neoheterodontei</taxon>
        <taxon>Myida</taxon>
        <taxon>Dreissenoidea</taxon>
        <taxon>Dreissenidae</taxon>
        <taxon>Dreissena</taxon>
    </lineage>
</organism>
<proteinExistence type="predicted"/>
<name>A0A9D4FJ68_DREPO</name>
<dbReference type="EMBL" id="JAIWYP010000007">
    <property type="protein sequence ID" value="KAH3797490.1"/>
    <property type="molecule type" value="Genomic_DNA"/>
</dbReference>
<evidence type="ECO:0000313" key="1">
    <source>
        <dbReference type="EMBL" id="KAH3797490.1"/>
    </source>
</evidence>
<reference evidence="1" key="1">
    <citation type="journal article" date="2019" name="bioRxiv">
        <title>The Genome of the Zebra Mussel, Dreissena polymorpha: A Resource for Invasive Species Research.</title>
        <authorList>
            <person name="McCartney M.A."/>
            <person name="Auch B."/>
            <person name="Kono T."/>
            <person name="Mallez S."/>
            <person name="Zhang Y."/>
            <person name="Obille A."/>
            <person name="Becker A."/>
            <person name="Abrahante J.E."/>
            <person name="Garbe J."/>
            <person name="Badalamenti J.P."/>
            <person name="Herman A."/>
            <person name="Mangelson H."/>
            <person name="Liachko I."/>
            <person name="Sullivan S."/>
            <person name="Sone E.D."/>
            <person name="Koren S."/>
            <person name="Silverstein K.A.T."/>
            <person name="Beckman K.B."/>
            <person name="Gohl D.M."/>
        </authorList>
    </citation>
    <scope>NUCLEOTIDE SEQUENCE</scope>
    <source>
        <strain evidence="1">Duluth1</strain>
        <tissue evidence="1">Whole animal</tissue>
    </source>
</reference>